<dbReference type="Proteomes" id="UP000249645">
    <property type="component" value="Unassembled WGS sequence"/>
</dbReference>
<dbReference type="AlphaFoldDB" id="A0A2W5EQF6"/>
<sequence>MALEQDIMTHMKEAMKAKDEPTLRALRAIKAEIIKAKVEPGANGEISPEGEIKMLAKMAKERRDSADLYHKQNREDLAHKEQEEIAVIEKFLPKQLTQEELCAEIAKIISEVGATSPADMGKVMGAASKALAGKADGRAISTTVKELLAK</sequence>
<gene>
    <name evidence="1" type="ORF">DI598_12305</name>
</gene>
<comment type="caution">
    <text evidence="1">The sequence shown here is derived from an EMBL/GenBank/DDBJ whole genome shotgun (WGS) entry which is preliminary data.</text>
</comment>
<dbReference type="InterPro" id="IPR019004">
    <property type="entry name" value="YqeY/Aim41"/>
</dbReference>
<protein>
    <submittedName>
        <fullName evidence="1">Glutamyl-tRNA amidotransferase</fullName>
    </submittedName>
</protein>
<dbReference type="PANTHER" id="PTHR28055:SF1">
    <property type="entry name" value="ALTERED INHERITANCE OF MITOCHONDRIA PROTEIN 41, MITOCHONDRIAL"/>
    <property type="match status" value="1"/>
</dbReference>
<accession>A0A2W5EQF6</accession>
<reference evidence="1 2" key="1">
    <citation type="submission" date="2017-11" db="EMBL/GenBank/DDBJ databases">
        <title>Infants hospitalized years apart are colonized by the same room-sourced microbial strains.</title>
        <authorList>
            <person name="Brooks B."/>
            <person name="Olm M.R."/>
            <person name="Firek B.A."/>
            <person name="Baker R."/>
            <person name="Thomas B.C."/>
            <person name="Morowitz M.J."/>
            <person name="Banfield J.F."/>
        </authorList>
    </citation>
    <scope>NUCLEOTIDE SEQUENCE [LARGE SCALE GENOMIC DNA]</scope>
    <source>
        <strain evidence="1">S2_009_000_R2_76</strain>
    </source>
</reference>
<dbReference type="InterPro" id="IPR042184">
    <property type="entry name" value="YqeY/Aim41_N"/>
</dbReference>
<dbReference type="Gene3D" id="1.10.10.410">
    <property type="match status" value="1"/>
</dbReference>
<evidence type="ECO:0000313" key="1">
    <source>
        <dbReference type="EMBL" id="PZP46275.1"/>
    </source>
</evidence>
<dbReference type="GO" id="GO:0016884">
    <property type="term" value="F:carbon-nitrogen ligase activity, with glutamine as amido-N-donor"/>
    <property type="evidence" value="ECO:0007669"/>
    <property type="project" value="InterPro"/>
</dbReference>
<dbReference type="EMBL" id="QFOI01000231">
    <property type="protein sequence ID" value="PZP46275.1"/>
    <property type="molecule type" value="Genomic_DNA"/>
</dbReference>
<proteinExistence type="predicted"/>
<dbReference type="GO" id="GO:0016740">
    <property type="term" value="F:transferase activity"/>
    <property type="evidence" value="ECO:0007669"/>
    <property type="project" value="UniProtKB-KW"/>
</dbReference>
<dbReference type="PANTHER" id="PTHR28055">
    <property type="entry name" value="ALTERED INHERITANCE OF MITOCHONDRIA PROTEIN 41, MITOCHONDRIAL"/>
    <property type="match status" value="1"/>
</dbReference>
<name>A0A2W5EQF6_9SPHI</name>
<dbReference type="InterPro" id="IPR023168">
    <property type="entry name" value="GatB_Yqey_C_2"/>
</dbReference>
<dbReference type="Gene3D" id="1.10.1510.10">
    <property type="entry name" value="Uncharacterised protein YqeY/AIM41 PF09424, N-terminal domain"/>
    <property type="match status" value="1"/>
</dbReference>
<dbReference type="Pfam" id="PF09424">
    <property type="entry name" value="YqeY"/>
    <property type="match status" value="1"/>
</dbReference>
<dbReference type="SUPFAM" id="SSF89095">
    <property type="entry name" value="GatB/YqeY motif"/>
    <property type="match status" value="1"/>
</dbReference>
<evidence type="ECO:0000313" key="2">
    <source>
        <dbReference type="Proteomes" id="UP000249645"/>
    </source>
</evidence>
<organism evidence="1 2">
    <name type="scientific">Pseudopedobacter saltans</name>
    <dbReference type="NCBI Taxonomy" id="151895"/>
    <lineage>
        <taxon>Bacteria</taxon>
        <taxon>Pseudomonadati</taxon>
        <taxon>Bacteroidota</taxon>
        <taxon>Sphingobacteriia</taxon>
        <taxon>Sphingobacteriales</taxon>
        <taxon>Sphingobacteriaceae</taxon>
        <taxon>Pseudopedobacter</taxon>
    </lineage>
</organism>
<dbReference type="InterPro" id="IPR003789">
    <property type="entry name" value="Asn/Gln_tRNA_amidoTrase-B-like"/>
</dbReference>
<keyword evidence="1" id="KW-0808">Transferase</keyword>